<proteinExistence type="predicted"/>
<reference evidence="3" key="1">
    <citation type="submission" date="2025-08" db="UniProtKB">
        <authorList>
            <consortium name="RefSeq"/>
        </authorList>
    </citation>
    <scope>IDENTIFICATION</scope>
</reference>
<name>A0A6P7IPC1_9TELE</name>
<organism evidence="2 3">
    <name type="scientific">Parambassis ranga</name>
    <name type="common">Indian glassy fish</name>
    <dbReference type="NCBI Taxonomy" id="210632"/>
    <lineage>
        <taxon>Eukaryota</taxon>
        <taxon>Metazoa</taxon>
        <taxon>Chordata</taxon>
        <taxon>Craniata</taxon>
        <taxon>Vertebrata</taxon>
        <taxon>Euteleostomi</taxon>
        <taxon>Actinopterygii</taxon>
        <taxon>Neopterygii</taxon>
        <taxon>Teleostei</taxon>
        <taxon>Neoteleostei</taxon>
        <taxon>Acanthomorphata</taxon>
        <taxon>Ovalentaria</taxon>
        <taxon>Ambassidae</taxon>
        <taxon>Parambassis</taxon>
    </lineage>
</organism>
<dbReference type="OrthoDB" id="8911269at2759"/>
<feature type="region of interest" description="Disordered" evidence="1">
    <location>
        <begin position="1"/>
        <end position="32"/>
    </location>
</feature>
<dbReference type="GO" id="GO:0005737">
    <property type="term" value="C:cytoplasm"/>
    <property type="evidence" value="ECO:0007669"/>
    <property type="project" value="TreeGrafter"/>
</dbReference>
<feature type="region of interest" description="Disordered" evidence="1">
    <location>
        <begin position="613"/>
        <end position="647"/>
    </location>
</feature>
<protein>
    <submittedName>
        <fullName evidence="3">Sterile alpha motif domain-containing protein 9-like isoform X1</fullName>
    </submittedName>
</protein>
<dbReference type="InParanoid" id="A0A6P7IPC1"/>
<evidence type="ECO:0000313" key="2">
    <source>
        <dbReference type="Proteomes" id="UP000515145"/>
    </source>
</evidence>
<dbReference type="PANTHER" id="PTHR16155">
    <property type="entry name" value="DED DOMAIN-CONTAINING PROTEIN"/>
    <property type="match status" value="1"/>
</dbReference>
<dbReference type="RefSeq" id="XP_028262439.1">
    <property type="nucleotide sequence ID" value="XM_028406638.1"/>
</dbReference>
<dbReference type="GeneID" id="114436400"/>
<evidence type="ECO:0000256" key="1">
    <source>
        <dbReference type="SAM" id="MobiDB-lite"/>
    </source>
</evidence>
<gene>
    <name evidence="3" type="primary">LOC114436400</name>
</gene>
<dbReference type="AlphaFoldDB" id="A0A6P7IPC1"/>
<dbReference type="PANTHER" id="PTHR16155:SF18">
    <property type="entry name" value="STERILE ALPHA MOTIF DOMAIN-CONTAINING PROTEIN 9-LIKE"/>
    <property type="match status" value="1"/>
</dbReference>
<keyword evidence="2" id="KW-1185">Reference proteome</keyword>
<feature type="compositionally biased region" description="Acidic residues" evidence="1">
    <location>
        <begin position="615"/>
        <end position="628"/>
    </location>
</feature>
<accession>A0A6P7IPC1</accession>
<evidence type="ECO:0000313" key="3">
    <source>
        <dbReference type="RefSeq" id="XP_028262439.1"/>
    </source>
</evidence>
<dbReference type="Proteomes" id="UP000515145">
    <property type="component" value="Chromosome 5"/>
</dbReference>
<sequence>MNSSPIPHRVDENPFEGRGQTATHFRPTTDRNAHMYSTSQYRGVAQTPNKKHPWCLHPANTHTHTHRNIKQESASSQNRFNQKQTLLRELIQLHTMDHNQRESPTSAVVSDEAVTQFENYWQEQLSHYVQKNPPRWSTNTKVFSFLALLNAYVPDSYLLKDECQRILGPPDPIHGGPPFEERMEPFTRFIHTSNPGPEHVCMIHPQVARKAVELLAVTGFTRSTTAKDLMVSLCGDQPQPHIIQFIKYLLTKREMQEGCKEKFSKLVSDVMEHENHYNAVSVLKTASNKFTQNPNFPQTISRLYHSLCQRIFYSNKKSQPGNIYTFFQYRQKITRHYRSAETWARNAINRAPRNSYMADTLGQVYMHQLMNSQHLSFTTHGVVEMANQAFKAFEDVEDKAEKEVVPQMEDPGGTVNISDSFNNRGLFGFIQVANIVFKKLDVNTIPDLGMQVETKFTFFEWYLTYSKPSMTTLEPHYFWKNVVLCYENYTGQRAAASTSFPGLLDHLNRGLFTSRGQRAFKQEAPSTQRELEIIRDHLRSQYEENPEDVDLAERYVLSNIILSNKMPNAPHLDLVTELQIILYVFLGTDVGLRNSEFYLLVLLLFWPEEHHQGQQEDDEECQATEDEEVNTRNGEDEDIDGLEPAQPSPAGLVFDLDLQQYVTFMERAFERAMYDKYLRGRYLLPLFFLGKGSGLSRWIHKSRLDAIVEENVDKGNRKMRRINEMWVSGNVWHLQKVRDILLPVRVEACQPWEREGREVWVHVGEKRIKARTEVNPDGPALGTTLFYLGFTIQGPVVFDVGAPHNA</sequence>